<evidence type="ECO:0000259" key="2">
    <source>
        <dbReference type="PROSITE" id="PS50943"/>
    </source>
</evidence>
<name>A0A1H0DGJ5_9BACI</name>
<dbReference type="STRING" id="237069.SAMN05216498_2858"/>
<dbReference type="PANTHER" id="PTHR46558">
    <property type="entry name" value="TRACRIPTIONAL REGULATORY PROTEIN-RELATED-RELATED"/>
    <property type="match status" value="1"/>
</dbReference>
<dbReference type="InterPro" id="IPR010982">
    <property type="entry name" value="Lambda_DNA-bd_dom_sf"/>
</dbReference>
<dbReference type="SUPFAM" id="SSF47413">
    <property type="entry name" value="lambda repressor-like DNA-binding domains"/>
    <property type="match status" value="1"/>
</dbReference>
<dbReference type="GO" id="GO:0003677">
    <property type="term" value="F:DNA binding"/>
    <property type="evidence" value="ECO:0007669"/>
    <property type="project" value="UniProtKB-KW"/>
</dbReference>
<protein>
    <submittedName>
        <fullName evidence="3">Putative transcriptional regulator</fullName>
    </submittedName>
</protein>
<feature type="domain" description="HTH cro/C1-type" evidence="2">
    <location>
        <begin position="5"/>
        <end position="59"/>
    </location>
</feature>
<evidence type="ECO:0000256" key="1">
    <source>
        <dbReference type="ARBA" id="ARBA00023125"/>
    </source>
</evidence>
<proteinExistence type="predicted"/>
<dbReference type="EMBL" id="FNIG01000007">
    <property type="protein sequence ID" value="SDN69111.1"/>
    <property type="molecule type" value="Genomic_DNA"/>
</dbReference>
<keyword evidence="4" id="KW-1185">Reference proteome</keyword>
<dbReference type="RefSeq" id="WP_093857264.1">
    <property type="nucleotide sequence ID" value="NZ_BJVZ01000004.1"/>
</dbReference>
<dbReference type="AlphaFoldDB" id="A0A1H0DGJ5"/>
<dbReference type="SMART" id="SM00530">
    <property type="entry name" value="HTH_XRE"/>
    <property type="match status" value="1"/>
</dbReference>
<dbReference type="InterPro" id="IPR001387">
    <property type="entry name" value="Cro/C1-type_HTH"/>
</dbReference>
<evidence type="ECO:0000313" key="4">
    <source>
        <dbReference type="Proteomes" id="UP000199334"/>
    </source>
</evidence>
<dbReference type="Proteomes" id="UP000199334">
    <property type="component" value="Unassembled WGS sequence"/>
</dbReference>
<dbReference type="PANTHER" id="PTHR46558:SF4">
    <property type="entry name" value="DNA-BIDING PHAGE PROTEIN"/>
    <property type="match status" value="1"/>
</dbReference>
<dbReference type="CDD" id="cd00093">
    <property type="entry name" value="HTH_XRE"/>
    <property type="match status" value="1"/>
</dbReference>
<dbReference type="Pfam" id="PF01381">
    <property type="entry name" value="HTH_3"/>
    <property type="match status" value="1"/>
</dbReference>
<evidence type="ECO:0000313" key="3">
    <source>
        <dbReference type="EMBL" id="SDN69111.1"/>
    </source>
</evidence>
<dbReference type="PROSITE" id="PS50943">
    <property type="entry name" value="HTH_CROC1"/>
    <property type="match status" value="1"/>
</dbReference>
<reference evidence="3 4" key="1">
    <citation type="submission" date="2016-10" db="EMBL/GenBank/DDBJ databases">
        <authorList>
            <person name="de Groot N.N."/>
        </authorList>
    </citation>
    <scope>NUCLEOTIDE SEQUENCE [LARGE SCALE GENOMIC DNA]</scope>
    <source>
        <strain evidence="3 4">CGMCC 1.3442</strain>
    </source>
</reference>
<dbReference type="OrthoDB" id="1859224at2"/>
<gene>
    <name evidence="3" type="ORF">SAMN05216498_2858</name>
</gene>
<keyword evidence="1" id="KW-0238">DNA-binding</keyword>
<sequence>MRKKLIISRQNMRLKRPEVAQILGITPQFLGAIERGERNPSLNLAKNIADFYNSSIDELFF</sequence>
<accession>A0A1H0DGJ5</accession>
<dbReference type="Gene3D" id="1.10.260.40">
    <property type="entry name" value="lambda repressor-like DNA-binding domains"/>
    <property type="match status" value="1"/>
</dbReference>
<organism evidence="3 4">
    <name type="scientific">Tenuibacillus multivorans</name>
    <dbReference type="NCBI Taxonomy" id="237069"/>
    <lineage>
        <taxon>Bacteria</taxon>
        <taxon>Bacillati</taxon>
        <taxon>Bacillota</taxon>
        <taxon>Bacilli</taxon>
        <taxon>Bacillales</taxon>
        <taxon>Bacillaceae</taxon>
        <taxon>Tenuibacillus</taxon>
    </lineage>
</organism>